<organism evidence="1 2">
    <name type="scientific">Cylindrobasidium torrendii FP15055 ss-10</name>
    <dbReference type="NCBI Taxonomy" id="1314674"/>
    <lineage>
        <taxon>Eukaryota</taxon>
        <taxon>Fungi</taxon>
        <taxon>Dikarya</taxon>
        <taxon>Basidiomycota</taxon>
        <taxon>Agaricomycotina</taxon>
        <taxon>Agaricomycetes</taxon>
        <taxon>Agaricomycetidae</taxon>
        <taxon>Agaricales</taxon>
        <taxon>Marasmiineae</taxon>
        <taxon>Physalacriaceae</taxon>
        <taxon>Cylindrobasidium</taxon>
    </lineage>
</organism>
<dbReference type="Proteomes" id="UP000054007">
    <property type="component" value="Unassembled WGS sequence"/>
</dbReference>
<dbReference type="EMBL" id="KN880707">
    <property type="protein sequence ID" value="KIY63272.1"/>
    <property type="molecule type" value="Genomic_DNA"/>
</dbReference>
<reference evidence="1 2" key="1">
    <citation type="journal article" date="2015" name="Fungal Genet. Biol.">
        <title>Evolution of novel wood decay mechanisms in Agaricales revealed by the genome sequences of Fistulina hepatica and Cylindrobasidium torrendii.</title>
        <authorList>
            <person name="Floudas D."/>
            <person name="Held B.W."/>
            <person name="Riley R."/>
            <person name="Nagy L.G."/>
            <person name="Koehler G."/>
            <person name="Ransdell A.S."/>
            <person name="Younus H."/>
            <person name="Chow J."/>
            <person name="Chiniquy J."/>
            <person name="Lipzen A."/>
            <person name="Tritt A."/>
            <person name="Sun H."/>
            <person name="Haridas S."/>
            <person name="LaButti K."/>
            <person name="Ohm R.A."/>
            <person name="Kues U."/>
            <person name="Blanchette R.A."/>
            <person name="Grigoriev I.V."/>
            <person name="Minto R.E."/>
            <person name="Hibbett D.S."/>
        </authorList>
    </citation>
    <scope>NUCLEOTIDE SEQUENCE [LARGE SCALE GENOMIC DNA]</scope>
    <source>
        <strain evidence="1 2">FP15055 ss-10</strain>
    </source>
</reference>
<evidence type="ECO:0000313" key="2">
    <source>
        <dbReference type="Proteomes" id="UP000054007"/>
    </source>
</evidence>
<keyword evidence="2" id="KW-1185">Reference proteome</keyword>
<dbReference type="AlphaFoldDB" id="A0A0D7AYI3"/>
<evidence type="ECO:0000313" key="1">
    <source>
        <dbReference type="EMBL" id="KIY63272.1"/>
    </source>
</evidence>
<sequence>MDSNNWTFFHGGESDFGPRGTNLCSVVSHGQPFLGRVKNNTIATRICTATWMTYSGAKPPYRKDSLSENDAIGEELSE</sequence>
<proteinExistence type="predicted"/>
<gene>
    <name evidence="1" type="ORF">CYLTODRAFT_458248</name>
</gene>
<protein>
    <submittedName>
        <fullName evidence="1">Uncharacterized protein</fullName>
    </submittedName>
</protein>
<name>A0A0D7AYI3_9AGAR</name>
<accession>A0A0D7AYI3</accession>